<dbReference type="PANTHER" id="PTHR13906">
    <property type="entry name" value="PORCUPINE"/>
    <property type="match status" value="1"/>
</dbReference>
<keyword evidence="1" id="KW-0812">Transmembrane</keyword>
<dbReference type="InterPro" id="IPR049941">
    <property type="entry name" value="LPLAT_7/PORCN-like"/>
</dbReference>
<keyword evidence="1" id="KW-0472">Membrane</keyword>
<accession>A0ABR3M1L6</accession>
<feature type="transmembrane region" description="Helical" evidence="1">
    <location>
        <begin position="176"/>
        <end position="198"/>
    </location>
</feature>
<sequence length="251" mass="28110">VNFIACQVFGLAVAFWFRLCLNSKRTTPEVRHAVATIIGASFVMFCFGWYAIYVFILVLACYGIMIKASGHNIHRYTMIASVGYLTVCQVIRVFIFDYGILSTDFSGVVFLCGFAYPGLANVWRCGLTLPFSTSPLPPSIHRSRTTRYLRLAGLFFCECCLKLCEEMFAINNFLPLRPLALVISGLVLVLIDSMDLFYTSSQLHNFNYPSHLDISAYELCKTLGIARHLDTSIGLQSIGALITVTPFLQYL</sequence>
<feature type="transmembrane region" description="Helical" evidence="1">
    <location>
        <begin position="76"/>
        <end position="95"/>
    </location>
</feature>
<feature type="non-terminal residue" evidence="2">
    <location>
        <position position="1"/>
    </location>
</feature>
<reference evidence="2 3" key="1">
    <citation type="submission" date="2023-09" db="EMBL/GenBank/DDBJ databases">
        <authorList>
            <person name="Wang M."/>
        </authorList>
    </citation>
    <scope>NUCLEOTIDE SEQUENCE [LARGE SCALE GENOMIC DNA]</scope>
    <source>
        <strain evidence="2">GT-2023</strain>
        <tissue evidence="2">Liver</tissue>
    </source>
</reference>
<protein>
    <submittedName>
        <fullName evidence="2">Uncharacterized protein</fullName>
    </submittedName>
</protein>
<evidence type="ECO:0000313" key="3">
    <source>
        <dbReference type="Proteomes" id="UP001558613"/>
    </source>
</evidence>
<name>A0ABR3M1L6_9TELE</name>
<proteinExistence type="predicted"/>
<keyword evidence="3" id="KW-1185">Reference proteome</keyword>
<evidence type="ECO:0000256" key="1">
    <source>
        <dbReference type="SAM" id="Phobius"/>
    </source>
</evidence>
<dbReference type="PANTHER" id="PTHR13906:SF6">
    <property type="entry name" value="LYSOPHOSPHOLIPID ACYLTRANSFERASE 1"/>
    <property type="match status" value="1"/>
</dbReference>
<dbReference type="EMBL" id="JAYMGO010000016">
    <property type="protein sequence ID" value="KAL1259024.1"/>
    <property type="molecule type" value="Genomic_DNA"/>
</dbReference>
<keyword evidence="1" id="KW-1133">Transmembrane helix</keyword>
<gene>
    <name evidence="2" type="ORF">QQF64_009601</name>
</gene>
<evidence type="ECO:0000313" key="2">
    <source>
        <dbReference type="EMBL" id="KAL1259024.1"/>
    </source>
</evidence>
<feature type="transmembrane region" description="Helical" evidence="1">
    <location>
        <begin position="107"/>
        <end position="127"/>
    </location>
</feature>
<feature type="transmembrane region" description="Helical" evidence="1">
    <location>
        <begin position="36"/>
        <end position="64"/>
    </location>
</feature>
<organism evidence="2 3">
    <name type="scientific">Cirrhinus molitorella</name>
    <name type="common">mud carp</name>
    <dbReference type="NCBI Taxonomy" id="172907"/>
    <lineage>
        <taxon>Eukaryota</taxon>
        <taxon>Metazoa</taxon>
        <taxon>Chordata</taxon>
        <taxon>Craniata</taxon>
        <taxon>Vertebrata</taxon>
        <taxon>Euteleostomi</taxon>
        <taxon>Actinopterygii</taxon>
        <taxon>Neopterygii</taxon>
        <taxon>Teleostei</taxon>
        <taxon>Ostariophysi</taxon>
        <taxon>Cypriniformes</taxon>
        <taxon>Cyprinidae</taxon>
        <taxon>Labeoninae</taxon>
        <taxon>Labeonini</taxon>
        <taxon>Cirrhinus</taxon>
    </lineage>
</organism>
<dbReference type="Proteomes" id="UP001558613">
    <property type="component" value="Unassembled WGS sequence"/>
</dbReference>
<comment type="caution">
    <text evidence="2">The sequence shown here is derived from an EMBL/GenBank/DDBJ whole genome shotgun (WGS) entry which is preliminary data.</text>
</comment>